<reference evidence="2 3" key="1">
    <citation type="submission" date="2019-08" db="EMBL/GenBank/DDBJ databases">
        <title>Archangium and Cystobacter genomes.</title>
        <authorList>
            <person name="Chen I.-C.K."/>
            <person name="Wielgoss S."/>
        </authorList>
    </citation>
    <scope>NUCLEOTIDE SEQUENCE [LARGE SCALE GENOMIC DNA]</scope>
    <source>
        <strain evidence="2 3">Cbm 6</strain>
    </source>
</reference>
<dbReference type="RefSeq" id="WP_395818223.1">
    <property type="nucleotide sequence ID" value="NZ_CP043494.1"/>
</dbReference>
<dbReference type="EMBL" id="CP043494">
    <property type="protein sequence ID" value="WNG44751.1"/>
    <property type="molecule type" value="Genomic_DNA"/>
</dbReference>
<evidence type="ECO:0000313" key="2">
    <source>
        <dbReference type="EMBL" id="WNG44751.1"/>
    </source>
</evidence>
<sequence length="1519" mass="164584">MFRKLSLNLVMLLVGAVALRADTAVAIDQAACCLPTTSRLDALMNPIKGSDEKFFSRAGGPPNILFVVDTAASMRAWPTAWSSTRGCSDPFINSLGYDKNTQYARLWTGVSSQSSNWFDNTKYYDAPAQGYGVLFGGSPAASTWTSASTACSSLNGIGTADLSTCQACLDNQGYYIHDGNNRRVKGNFLNFYAPRDSGAVKVLADVVRDLREVRLGVLGLQTRAGRTCWGKKQSNGNQCLCIQQDSGPSCAKSYPLDASAVENNRNSLLNNLTNVNANNNNGLGWGGCASPLADSLYAAGYYFQSKTAPTPFSTYLGAHPTSTNFNITDAVCFECGFNAIILLTDGSFQEEGDVVSLPSAITSEPVDCDGCFPNPTKTSNLHKVARFLWENDLRFDMAGEQRVATYTIGFSDNAADSALLRTTAQVGGGKFFQARSTSELKRAILSIVDDVNDRNTSFSVSSISTLQTQSEALTAIVPRMQPSKNNAWTGKLFRYRLFNEFVEDLDKNGDGDRSDVLLVDKEGSVIAEDSSSNYRKVVGQNPDGTPLFGAPATAYWEASNRLYETRHSGRNILTITDSNRDGLLNQNDALLPFSLTNLGQLRQYLAVGGAPLCPSGTGSTYKPGLLLTRMQMFQQVDLARAVTSTGLLSVTGLPATLTTQQHYDLLCAALVMQYVRGQDILDENANGNRLDTRPSVLGDIFHSSPVMVDPPADKFVCDLGVGNQCVRTLYSVPNHQMKQGATPMGTPPEDLPATCESGATESKPRDAYEYYQFLNRQRERLILVGANDGMLHAFSDGKGVLKDAKTCDYDYTGEEEDVGREVWAFIPPDALPRLQELLQGHSYLVDGDIMVRDIWADSNGDGQKDWDEYRTMAVVSEGRGGTHYFALELKWQLDGTATTDAEVPSFRWMFPQPCTDEAQRFGKTLLSLSPKPPPIGPVLLQSDNGQERHGPDGPKSEERWVAMLSGGWSPGNEKGRGIYMVDVWNGTVNGRRDNLLWKWEFVDAGPNGTPSNPDDPRKAMTYGFVAPVAMADYGANGHAGFDGFFDTGVVGDLGGQLWTLRFYQPGVIDNATGLVRNWSGARSFSMDRDGVAAGNPKSIRSRAPYYYMSSLAVQPSNKALRAYVGTGNRYSLLDKNAGICRFDNPQTCSKLGCTQTQVAYKTTRGTDYQRLSNEWTDRAYKLGRYTAFSGSAPTDYCGSPGNTFLKAEFESRNALTCPSPSGAGTLSYDFSRPQVSCGQDSSGSTFDCRLSSDLGNPLNMNDLDVNASSTSSTLGENRFYGVWVYGGPEDMPERTFDEDMSGGSSNRAKDFDARRLTDTGKASGTGDLVNVTNVQCDAKGVCTCASGMQCDTKLMSGPEDAGWFYEYEGLEHKTASGAAVLASCAVWNSMYPSPTTSGGPCSGASRNQARLFQGDYISGAPNCAAAFFDKSTGYARYQTRSVIAPPPEPATAVQVSKTGKVKYSTMFIEPGQSQAIDVAVSAGGDVLQYVYELPVSRDMHLCRHDDENGGEAFCMPSAL</sequence>
<dbReference type="Proteomes" id="UP001611383">
    <property type="component" value="Chromosome"/>
</dbReference>
<feature type="chain" id="PRO_5045544918" evidence="1">
    <location>
        <begin position="27"/>
        <end position="1519"/>
    </location>
</feature>
<keyword evidence="1" id="KW-0732">Signal</keyword>
<gene>
    <name evidence="2" type="ORF">F0U60_12115</name>
</gene>
<keyword evidence="3" id="KW-1185">Reference proteome</keyword>
<dbReference type="InterPro" id="IPR036465">
    <property type="entry name" value="vWFA_dom_sf"/>
</dbReference>
<organism evidence="2 3">
    <name type="scientific">Archangium minus</name>
    <dbReference type="NCBI Taxonomy" id="83450"/>
    <lineage>
        <taxon>Bacteria</taxon>
        <taxon>Pseudomonadati</taxon>
        <taxon>Myxococcota</taxon>
        <taxon>Myxococcia</taxon>
        <taxon>Myxococcales</taxon>
        <taxon>Cystobacterineae</taxon>
        <taxon>Archangiaceae</taxon>
        <taxon>Archangium</taxon>
    </lineage>
</organism>
<evidence type="ECO:0000256" key="1">
    <source>
        <dbReference type="SAM" id="SignalP"/>
    </source>
</evidence>
<evidence type="ECO:0000313" key="3">
    <source>
        <dbReference type="Proteomes" id="UP001611383"/>
    </source>
</evidence>
<accession>A0ABY9WUH4</accession>
<proteinExistence type="predicted"/>
<dbReference type="Gene3D" id="3.40.50.410">
    <property type="entry name" value="von Willebrand factor, type A domain"/>
    <property type="match status" value="1"/>
</dbReference>
<name>A0ABY9WUH4_9BACT</name>
<feature type="signal peptide" evidence="1">
    <location>
        <begin position="1"/>
        <end position="26"/>
    </location>
</feature>
<protein>
    <submittedName>
        <fullName evidence="2">Pilus assembly protein PilY</fullName>
    </submittedName>
</protein>